<comment type="caution">
    <text evidence="8">The sequence shown here is derived from an EMBL/GenBank/DDBJ whole genome shotgun (WGS) entry which is preliminary data.</text>
</comment>
<dbReference type="CDD" id="cd16902">
    <property type="entry name" value="pesticin_lyz"/>
    <property type="match status" value="1"/>
</dbReference>
<dbReference type="Pfam" id="PF16754">
    <property type="entry name" value="Pesticin"/>
    <property type="match status" value="1"/>
</dbReference>
<keyword evidence="4" id="KW-0081">Bacteriolytic enzyme</keyword>
<keyword evidence="5" id="KW-0732">Signal</keyword>
<organism evidence="8 9">
    <name type="scientific">Paramuricea clavata</name>
    <name type="common">Red gorgonian</name>
    <name type="synonym">Violescent sea-whip</name>
    <dbReference type="NCBI Taxonomy" id="317549"/>
    <lineage>
        <taxon>Eukaryota</taxon>
        <taxon>Metazoa</taxon>
        <taxon>Cnidaria</taxon>
        <taxon>Anthozoa</taxon>
        <taxon>Octocorallia</taxon>
        <taxon>Malacalcyonacea</taxon>
        <taxon>Plexauridae</taxon>
        <taxon>Paramuricea</taxon>
    </lineage>
</organism>
<dbReference type="GO" id="GO:0005576">
    <property type="term" value="C:extracellular region"/>
    <property type="evidence" value="ECO:0007669"/>
    <property type="project" value="UniProtKB-SubCell"/>
</dbReference>
<dbReference type="GO" id="GO:0042742">
    <property type="term" value="P:defense response to bacterium"/>
    <property type="evidence" value="ECO:0007669"/>
    <property type="project" value="UniProtKB-KW"/>
</dbReference>
<dbReference type="SUPFAM" id="SSF53300">
    <property type="entry name" value="vWA-like"/>
    <property type="match status" value="1"/>
</dbReference>
<reference evidence="8" key="1">
    <citation type="submission" date="2020-04" db="EMBL/GenBank/DDBJ databases">
        <authorList>
            <person name="Alioto T."/>
            <person name="Alioto T."/>
            <person name="Gomez Garrido J."/>
        </authorList>
    </citation>
    <scope>NUCLEOTIDE SEQUENCE</scope>
    <source>
        <strain evidence="8">A484AB</strain>
    </source>
</reference>
<accession>A0A6S7IG66</accession>
<keyword evidence="9" id="KW-1185">Reference proteome</keyword>
<gene>
    <name evidence="8" type="ORF">PACLA_8A069697</name>
</gene>
<proteinExistence type="predicted"/>
<evidence type="ECO:0000256" key="2">
    <source>
        <dbReference type="ARBA" id="ARBA00022525"/>
    </source>
</evidence>
<dbReference type="InterPro" id="IPR050525">
    <property type="entry name" value="ECM_Assembly_Org"/>
</dbReference>
<dbReference type="AlphaFoldDB" id="A0A6S7IG66"/>
<dbReference type="Gene3D" id="1.10.530.40">
    <property type="match status" value="1"/>
</dbReference>
<evidence type="ECO:0000256" key="7">
    <source>
        <dbReference type="ARBA" id="ARBA00023180"/>
    </source>
</evidence>
<keyword evidence="3" id="KW-0929">Antimicrobial</keyword>
<dbReference type="PROSITE" id="PS50234">
    <property type="entry name" value="VWFA"/>
    <property type="match status" value="1"/>
</dbReference>
<dbReference type="EMBL" id="CACRXK020008908">
    <property type="protein sequence ID" value="CAB4015949.1"/>
    <property type="molecule type" value="Genomic_DNA"/>
</dbReference>
<dbReference type="InterPro" id="IPR023347">
    <property type="entry name" value="Lysozyme_dom_sf"/>
</dbReference>
<evidence type="ECO:0000256" key="6">
    <source>
        <dbReference type="ARBA" id="ARBA00022737"/>
    </source>
</evidence>
<dbReference type="InterPro" id="IPR031922">
    <property type="entry name" value="Pesticin_C"/>
</dbReference>
<evidence type="ECO:0000256" key="3">
    <source>
        <dbReference type="ARBA" id="ARBA00022529"/>
    </source>
</evidence>
<dbReference type="PANTHER" id="PTHR24020">
    <property type="entry name" value="COLLAGEN ALPHA"/>
    <property type="match status" value="1"/>
</dbReference>
<dbReference type="Pfam" id="PF00092">
    <property type="entry name" value="VWA"/>
    <property type="match status" value="1"/>
</dbReference>
<keyword evidence="2" id="KW-0964">Secreted</keyword>
<dbReference type="SUPFAM" id="SSF53955">
    <property type="entry name" value="Lysozyme-like"/>
    <property type="match status" value="1"/>
</dbReference>
<dbReference type="SMART" id="SM00327">
    <property type="entry name" value="VWA"/>
    <property type="match status" value="1"/>
</dbReference>
<dbReference type="GO" id="GO:0003796">
    <property type="term" value="F:lysozyme activity"/>
    <property type="evidence" value="ECO:0007669"/>
    <property type="project" value="InterPro"/>
</dbReference>
<dbReference type="Gene3D" id="3.40.50.410">
    <property type="entry name" value="von Willebrand factor, type A domain"/>
    <property type="match status" value="1"/>
</dbReference>
<evidence type="ECO:0000313" key="8">
    <source>
        <dbReference type="EMBL" id="CAB4015949.1"/>
    </source>
</evidence>
<comment type="subcellular location">
    <subcellularLocation>
        <location evidence="1">Secreted</location>
    </subcellularLocation>
</comment>
<dbReference type="InterPro" id="IPR023346">
    <property type="entry name" value="Lysozyme-like_dom_sf"/>
</dbReference>
<evidence type="ECO:0000313" key="9">
    <source>
        <dbReference type="Proteomes" id="UP001152795"/>
    </source>
</evidence>
<dbReference type="InterPro" id="IPR036465">
    <property type="entry name" value="vWFA_dom_sf"/>
</dbReference>
<dbReference type="InterPro" id="IPR002035">
    <property type="entry name" value="VWF_A"/>
</dbReference>
<dbReference type="FunFam" id="3.40.50.410:FF:000004">
    <property type="entry name" value="collagen alpha-6(VI) chain"/>
    <property type="match status" value="1"/>
</dbReference>
<keyword evidence="7" id="KW-0325">Glycoprotein</keyword>
<evidence type="ECO:0000256" key="4">
    <source>
        <dbReference type="ARBA" id="ARBA00022638"/>
    </source>
</evidence>
<evidence type="ECO:0000256" key="1">
    <source>
        <dbReference type="ARBA" id="ARBA00004613"/>
    </source>
</evidence>
<sequence length="610" mass="68588">MLVRFLSLLVIVLGTVYSEQYKCKRAYKPSDYTGKLRVPSDCVFEQSPCPKSWKKGIPEGGETSMPMIDRKFLICHEGFSLCGYVPIDPESGKVLGQSGVTVGGGVDFGSKSREDFKSLSRTLVDKVEPYFDLTEHHAACAAFERPLRLTWLEANTLTDADIKYTTNKISKEYNKAIEKHKNTLPFASLPRGIRTAIISVAYQFGETPKFPKFWGNVTKNDWDKAIKELRKFYKEPDNQQRGDLKRRNNEADIIEATLVKCNRSVDVVFLIDESGSVSRRDFQESLDFVKTMIKAFPDQKKDGTRFGLSTFSSSYRSHFYLSSYTKQSDYLSAIGRVFFARGGTNLGRALEEILTDQFTEERGLRPEIDGVPRVLIVLTDGQSDDSVSIPAKNVRDENIVVYAIGISNYNLRQLQEIASSDSHVYKLSTFSQLEIFISTLTSSACYEPRPVSLNETIITNVAKDKYQYFSYKVKESSNLEISVADLSGSTLVYVSRTNPHPYKYDNDISFDLSQQKKKIIVISARPTPDTKGKRSTDDDELTRQIYASVTTVTDSARFKIEANECNPLNCTEGTNEMPIPPISSGGIVAATKFVVVGFVIFMMFFKSHGI</sequence>
<dbReference type="OrthoDB" id="10256829at2759"/>
<dbReference type="GO" id="GO:0031640">
    <property type="term" value="P:killing of cells of another organism"/>
    <property type="evidence" value="ECO:0007669"/>
    <property type="project" value="UniProtKB-KW"/>
</dbReference>
<protein>
    <submittedName>
        <fullName evidence="8">von Willebrand factor A domain-containing 2-like</fullName>
    </submittedName>
</protein>
<dbReference type="PANTHER" id="PTHR24020:SF20">
    <property type="entry name" value="PH DOMAIN-CONTAINING PROTEIN"/>
    <property type="match status" value="1"/>
</dbReference>
<dbReference type="Proteomes" id="UP001152795">
    <property type="component" value="Unassembled WGS sequence"/>
</dbReference>
<keyword evidence="6" id="KW-0677">Repeat</keyword>
<evidence type="ECO:0000256" key="5">
    <source>
        <dbReference type="ARBA" id="ARBA00022729"/>
    </source>
</evidence>
<name>A0A6S7IG66_PARCT</name>
<dbReference type="PRINTS" id="PR00453">
    <property type="entry name" value="VWFADOMAIN"/>
</dbReference>